<proteinExistence type="inferred from homology"/>
<evidence type="ECO:0000256" key="11">
    <source>
        <dbReference type="ARBA" id="ARBA00042436"/>
    </source>
</evidence>
<evidence type="ECO:0000256" key="14">
    <source>
        <dbReference type="SAM" id="MobiDB-lite"/>
    </source>
</evidence>
<keyword evidence="6" id="KW-0808">Transferase</keyword>
<keyword evidence="5" id="KW-0637">Prenyltransferase</keyword>
<evidence type="ECO:0000313" key="15">
    <source>
        <dbReference type="EMBL" id="KAJ3564357.1"/>
    </source>
</evidence>
<name>A0A9W8NA17_9PEZI</name>
<evidence type="ECO:0000256" key="8">
    <source>
        <dbReference type="ARBA" id="ARBA00022842"/>
    </source>
</evidence>
<dbReference type="GO" id="GO:0005965">
    <property type="term" value="C:protein farnesyltransferase complex"/>
    <property type="evidence" value="ECO:0007669"/>
    <property type="project" value="TreeGrafter"/>
</dbReference>
<protein>
    <recommendedName>
        <fullName evidence="9">Protein farnesyltransferase/geranylgeranyltransferase type-1 subunit alpha</fullName>
        <ecNumber evidence="4">2.5.1.58</ecNumber>
        <ecNumber evidence="3">2.5.1.59</ecNumber>
    </recommendedName>
    <alternativeName>
        <fullName evidence="12">CAAX farnesyltransferase subunit alpha</fullName>
    </alternativeName>
    <alternativeName>
        <fullName evidence="11">FTase-alpha</fullName>
    </alternativeName>
    <alternativeName>
        <fullName evidence="10">Ras proteins prenyltransferase subunit alpha</fullName>
    </alternativeName>
    <alternativeName>
        <fullName evidence="13">Type I protein geranyl-geranyltransferase subunit alpha</fullName>
    </alternativeName>
</protein>
<dbReference type="GO" id="GO:0005953">
    <property type="term" value="C:CAAX-protein geranylgeranyltransferase complex"/>
    <property type="evidence" value="ECO:0007669"/>
    <property type="project" value="TreeGrafter"/>
</dbReference>
<dbReference type="PANTHER" id="PTHR11129:SF1">
    <property type="entry name" value="PROTEIN FARNESYLTRANSFERASE_GERANYLGERANYLTRANSFERASE TYPE-1 SUBUNIT ALPHA"/>
    <property type="match status" value="1"/>
</dbReference>
<dbReference type="EC" id="2.5.1.58" evidence="4"/>
<evidence type="ECO:0000256" key="5">
    <source>
        <dbReference type="ARBA" id="ARBA00022602"/>
    </source>
</evidence>
<evidence type="ECO:0000256" key="4">
    <source>
        <dbReference type="ARBA" id="ARBA00012702"/>
    </source>
</evidence>
<evidence type="ECO:0000256" key="12">
    <source>
        <dbReference type="ARBA" id="ARBA00043086"/>
    </source>
</evidence>
<dbReference type="PANTHER" id="PTHR11129">
    <property type="entry name" value="PROTEIN FARNESYLTRANSFERASE ALPHA SUBUNIT/RAB GERANYLGERANYL TRANSFERASE ALPHA SUBUNIT"/>
    <property type="match status" value="1"/>
</dbReference>
<sequence length="533" mass="62441">MPPKNKGGSTKAKEAEVKQQSSPQQPPKEPQVIREIEWQQYWATNPVHQIVEEKGFNHLNPADRRTYLNLELLRSTAHIDDLSKKSQREFWKQLSDANAPLRSALRPRDDQWGRDRNGRDIGDYTPEEYAAYTRKKSRISELDLESTFFRRDRERAHWKTKNPLTGEIYAITEDDIKSERERRQELTALRSELYGAKMSTYANDPEWDDVVPIPQEEPEGALAAIAYADDYAEADTVYVAAMAYLRAVMVLKEHSPRCLQLTEHIIEMNPAHYTVWLYRFEIVRALNMPIPDEIEWLNDVSLEHLKNYQIWHHRQQLLDHYYPNMQSDENAVAALAASELEFLADILEKDTKNYHVWSYRQYLVRKLGLWDLEDEMRTIELLISQDVRNNSAWSHRFFLVFDNPHQSTPGSHSTEYDSKVPADVIDREISYGQEKIELAPQNQSPWNYLRGVLVKGGKPLGTVREFAETFITALGEGEDKEEVRSSHALDLLADIYKEAGEKDKADLCLRRLGEKWDRIREAYWEYRRRMLEE</sequence>
<accession>A0A9W8NA17</accession>
<evidence type="ECO:0000256" key="9">
    <source>
        <dbReference type="ARBA" id="ARBA00040965"/>
    </source>
</evidence>
<evidence type="ECO:0000256" key="1">
    <source>
        <dbReference type="ARBA" id="ARBA00001946"/>
    </source>
</evidence>
<evidence type="ECO:0000313" key="16">
    <source>
        <dbReference type="Proteomes" id="UP001148614"/>
    </source>
</evidence>
<comment type="similarity">
    <text evidence="2">Belongs to the protein prenyltransferase subunit alpha family.</text>
</comment>
<evidence type="ECO:0000256" key="2">
    <source>
        <dbReference type="ARBA" id="ARBA00006734"/>
    </source>
</evidence>
<keyword evidence="7" id="KW-0677">Repeat</keyword>
<dbReference type="GO" id="GO:0004662">
    <property type="term" value="F:CAAX-protein geranylgeranyltransferase activity"/>
    <property type="evidence" value="ECO:0007669"/>
    <property type="project" value="UniProtKB-EC"/>
</dbReference>
<evidence type="ECO:0000256" key="6">
    <source>
        <dbReference type="ARBA" id="ARBA00022679"/>
    </source>
</evidence>
<evidence type="ECO:0000256" key="7">
    <source>
        <dbReference type="ARBA" id="ARBA00022737"/>
    </source>
</evidence>
<keyword evidence="8" id="KW-0460">Magnesium</keyword>
<dbReference type="InterPro" id="IPR002088">
    <property type="entry name" value="Prenyl_trans_a"/>
</dbReference>
<comment type="caution">
    <text evidence="15">The sequence shown here is derived from an EMBL/GenBank/DDBJ whole genome shotgun (WGS) entry which is preliminary data.</text>
</comment>
<evidence type="ECO:0000256" key="13">
    <source>
        <dbReference type="ARBA" id="ARBA00043219"/>
    </source>
</evidence>
<keyword evidence="16" id="KW-1185">Reference proteome</keyword>
<feature type="region of interest" description="Disordered" evidence="14">
    <location>
        <begin position="1"/>
        <end position="31"/>
    </location>
</feature>
<dbReference type="AlphaFoldDB" id="A0A9W8NA17"/>
<dbReference type="GO" id="GO:0004660">
    <property type="term" value="F:protein farnesyltransferase activity"/>
    <property type="evidence" value="ECO:0007669"/>
    <property type="project" value="UniProtKB-EC"/>
</dbReference>
<dbReference type="Pfam" id="PF01239">
    <property type="entry name" value="PPTA"/>
    <property type="match status" value="5"/>
</dbReference>
<evidence type="ECO:0000256" key="10">
    <source>
        <dbReference type="ARBA" id="ARBA00041392"/>
    </source>
</evidence>
<dbReference type="EC" id="2.5.1.59" evidence="3"/>
<dbReference type="PROSITE" id="PS51147">
    <property type="entry name" value="PFTA"/>
    <property type="match status" value="5"/>
</dbReference>
<organism evidence="15 16">
    <name type="scientific">Xylaria arbuscula</name>
    <dbReference type="NCBI Taxonomy" id="114810"/>
    <lineage>
        <taxon>Eukaryota</taxon>
        <taxon>Fungi</taxon>
        <taxon>Dikarya</taxon>
        <taxon>Ascomycota</taxon>
        <taxon>Pezizomycotina</taxon>
        <taxon>Sordariomycetes</taxon>
        <taxon>Xylariomycetidae</taxon>
        <taxon>Xylariales</taxon>
        <taxon>Xylariaceae</taxon>
        <taxon>Xylaria</taxon>
    </lineage>
</organism>
<comment type="cofactor">
    <cofactor evidence="1">
        <name>Mg(2+)</name>
        <dbReference type="ChEBI" id="CHEBI:18420"/>
    </cofactor>
</comment>
<reference evidence="15" key="1">
    <citation type="submission" date="2022-07" db="EMBL/GenBank/DDBJ databases">
        <title>Genome Sequence of Xylaria arbuscula.</title>
        <authorList>
            <person name="Buettner E."/>
        </authorList>
    </citation>
    <scope>NUCLEOTIDE SEQUENCE</scope>
    <source>
        <strain evidence="15">VT107</strain>
    </source>
</reference>
<dbReference type="SUPFAM" id="SSF48439">
    <property type="entry name" value="Protein prenylyltransferase"/>
    <property type="match status" value="1"/>
</dbReference>
<dbReference type="VEuPathDB" id="FungiDB:F4678DRAFT_16964"/>
<evidence type="ECO:0000256" key="3">
    <source>
        <dbReference type="ARBA" id="ARBA00012700"/>
    </source>
</evidence>
<dbReference type="Proteomes" id="UP001148614">
    <property type="component" value="Unassembled WGS sequence"/>
</dbReference>
<dbReference type="Gene3D" id="1.25.40.120">
    <property type="entry name" value="Protein prenylyltransferase"/>
    <property type="match status" value="1"/>
</dbReference>
<gene>
    <name evidence="15" type="ORF">NPX13_g7873</name>
</gene>
<dbReference type="EMBL" id="JANPWZ010001626">
    <property type="protein sequence ID" value="KAJ3564357.1"/>
    <property type="molecule type" value="Genomic_DNA"/>
</dbReference>